<evidence type="ECO:0000256" key="2">
    <source>
        <dbReference type="ARBA" id="ARBA00011881"/>
    </source>
</evidence>
<dbReference type="FunFam" id="3.40.47.10:FF:000007">
    <property type="entry name" value="acetyl-CoA acetyltransferase, mitochondrial"/>
    <property type="match status" value="1"/>
</dbReference>
<evidence type="ECO:0000256" key="5">
    <source>
        <dbReference type="ARBA" id="ARBA00022723"/>
    </source>
</evidence>
<dbReference type="GO" id="GO:0003985">
    <property type="term" value="F:acetyl-CoA C-acetyltransferase activity"/>
    <property type="evidence" value="ECO:0007669"/>
    <property type="project" value="UniProtKB-EC"/>
</dbReference>
<dbReference type="PANTHER" id="PTHR18919">
    <property type="entry name" value="ACETYL-COA C-ACYLTRANSFERASE"/>
    <property type="match status" value="1"/>
</dbReference>
<dbReference type="PANTHER" id="PTHR18919:SF156">
    <property type="entry name" value="ACETYL-COA ACETYLTRANSFERASE, MITOCHONDRIAL"/>
    <property type="match status" value="1"/>
</dbReference>
<accession>A0A437PWB8</accession>
<gene>
    <name evidence="13" type="ORF">EOJ36_00770</name>
</gene>
<dbReference type="EC" id="2.3.1.9" evidence="3"/>
<dbReference type="PIRSF" id="PIRSF000429">
    <property type="entry name" value="Ac-CoA_Ac_transf"/>
    <property type="match status" value="1"/>
</dbReference>
<dbReference type="InterPro" id="IPR020610">
    <property type="entry name" value="Thiolase_AS"/>
</dbReference>
<dbReference type="InterPro" id="IPR020615">
    <property type="entry name" value="Thiolase_acyl_enz_int_AS"/>
</dbReference>
<dbReference type="InterPro" id="IPR016039">
    <property type="entry name" value="Thiolase-like"/>
</dbReference>
<dbReference type="InterPro" id="IPR020616">
    <property type="entry name" value="Thiolase_N"/>
</dbReference>
<dbReference type="InterPro" id="IPR002155">
    <property type="entry name" value="Thiolase"/>
</dbReference>
<name>A0A437PWB8_9BACT</name>
<organism evidence="13 14">
    <name type="scientific">Sandaracinomonas limnophila</name>
    <dbReference type="NCBI Taxonomy" id="1862386"/>
    <lineage>
        <taxon>Bacteria</taxon>
        <taxon>Pseudomonadati</taxon>
        <taxon>Bacteroidota</taxon>
        <taxon>Cytophagia</taxon>
        <taxon>Cytophagales</taxon>
        <taxon>Flectobacillaceae</taxon>
        <taxon>Sandaracinomonas</taxon>
    </lineage>
</organism>
<evidence type="ECO:0000256" key="4">
    <source>
        <dbReference type="ARBA" id="ARBA00022679"/>
    </source>
</evidence>
<evidence type="ECO:0000259" key="12">
    <source>
        <dbReference type="Pfam" id="PF02803"/>
    </source>
</evidence>
<evidence type="ECO:0000259" key="11">
    <source>
        <dbReference type="Pfam" id="PF00108"/>
    </source>
</evidence>
<keyword evidence="4 10" id="KW-0808">Transferase</keyword>
<keyword evidence="5" id="KW-0479">Metal-binding</keyword>
<evidence type="ECO:0000313" key="14">
    <source>
        <dbReference type="Proteomes" id="UP000282832"/>
    </source>
</evidence>
<dbReference type="OrthoDB" id="9764892at2"/>
<protein>
    <recommendedName>
        <fullName evidence="3">acetyl-CoA C-acetyltransferase</fullName>
        <ecNumber evidence="3">2.3.1.9</ecNumber>
    </recommendedName>
</protein>
<dbReference type="CDD" id="cd00751">
    <property type="entry name" value="thiolase"/>
    <property type="match status" value="1"/>
</dbReference>
<dbReference type="GO" id="GO:0046872">
    <property type="term" value="F:metal ion binding"/>
    <property type="evidence" value="ECO:0007669"/>
    <property type="project" value="UniProtKB-KW"/>
</dbReference>
<comment type="similarity">
    <text evidence="1 10">Belongs to the thiolase-like superfamily. Thiolase family.</text>
</comment>
<comment type="subunit">
    <text evidence="2">Homotetramer.</text>
</comment>
<dbReference type="Gene3D" id="3.40.47.10">
    <property type="match status" value="1"/>
</dbReference>
<evidence type="ECO:0000256" key="3">
    <source>
        <dbReference type="ARBA" id="ARBA00012705"/>
    </source>
</evidence>
<dbReference type="Proteomes" id="UP000282832">
    <property type="component" value="Unassembled WGS sequence"/>
</dbReference>
<dbReference type="AlphaFoldDB" id="A0A437PWB8"/>
<dbReference type="Pfam" id="PF02803">
    <property type="entry name" value="Thiolase_C"/>
    <property type="match status" value="1"/>
</dbReference>
<keyword evidence="14" id="KW-1185">Reference proteome</keyword>
<dbReference type="Pfam" id="PF00108">
    <property type="entry name" value="Thiolase_N"/>
    <property type="match status" value="1"/>
</dbReference>
<evidence type="ECO:0000256" key="7">
    <source>
        <dbReference type="ARBA" id="ARBA00022958"/>
    </source>
</evidence>
<dbReference type="EMBL" id="SACY01000001">
    <property type="protein sequence ID" value="RVU26557.1"/>
    <property type="molecule type" value="Genomic_DNA"/>
</dbReference>
<dbReference type="NCBIfam" id="TIGR01930">
    <property type="entry name" value="AcCoA-C-Actrans"/>
    <property type="match status" value="1"/>
</dbReference>
<feature type="active site" description="Proton acceptor" evidence="9">
    <location>
        <position position="380"/>
    </location>
</feature>
<evidence type="ECO:0000256" key="6">
    <source>
        <dbReference type="ARBA" id="ARBA00022946"/>
    </source>
</evidence>
<evidence type="ECO:0000256" key="1">
    <source>
        <dbReference type="ARBA" id="ARBA00010982"/>
    </source>
</evidence>
<evidence type="ECO:0000256" key="8">
    <source>
        <dbReference type="ARBA" id="ARBA00023315"/>
    </source>
</evidence>
<dbReference type="GO" id="GO:0006635">
    <property type="term" value="P:fatty acid beta-oxidation"/>
    <property type="evidence" value="ECO:0007669"/>
    <property type="project" value="TreeGrafter"/>
</dbReference>
<dbReference type="SUPFAM" id="SSF53901">
    <property type="entry name" value="Thiolase-like"/>
    <property type="match status" value="2"/>
</dbReference>
<feature type="active site" description="Proton acceptor" evidence="9">
    <location>
        <position position="350"/>
    </location>
</feature>
<feature type="active site" description="Acyl-thioester intermediate" evidence="9">
    <location>
        <position position="90"/>
    </location>
</feature>
<feature type="domain" description="Thiolase C-terminal" evidence="12">
    <location>
        <begin position="272"/>
        <end position="392"/>
    </location>
</feature>
<proteinExistence type="inferred from homology"/>
<dbReference type="PROSITE" id="PS00099">
    <property type="entry name" value="THIOLASE_3"/>
    <property type="match status" value="1"/>
</dbReference>
<comment type="caution">
    <text evidence="13">The sequence shown here is derived from an EMBL/GenBank/DDBJ whole genome shotgun (WGS) entry which is preliminary data.</text>
</comment>
<dbReference type="InterPro" id="IPR020613">
    <property type="entry name" value="Thiolase_CS"/>
</dbReference>
<evidence type="ECO:0000313" key="13">
    <source>
        <dbReference type="EMBL" id="RVU26557.1"/>
    </source>
</evidence>
<feature type="domain" description="Thiolase N-terminal" evidence="11">
    <location>
        <begin position="7"/>
        <end position="264"/>
    </location>
</feature>
<dbReference type="PROSITE" id="PS00098">
    <property type="entry name" value="THIOLASE_1"/>
    <property type="match status" value="1"/>
</dbReference>
<keyword evidence="6" id="KW-0809">Transit peptide</keyword>
<dbReference type="RefSeq" id="WP_127802109.1">
    <property type="nucleotide sequence ID" value="NZ_SACY01000001.1"/>
</dbReference>
<sequence length="400" mass="42580">MPYLKNVYILAASRTPMGSFLGSLAQISAPELGAFAVKDVLKKVQIKTEPESIVMGNVLQANVGQAPARQVAHLAGLSNSVCATTVNKVCASGMKAIDMIASDIALGKIDSGIAGGMESMSQVPYYQSNIRTGKSFGHLAMTDGLLKDGLTDVSSGKSMGECGDIAAEKFGFSREDQDAFAIESYNRAAKAYENGNFKKEICAIEIPQKRGETISFEEDESYKKVNFEKMKSLKPAFTKEGSVTAANASSMNDGASALFIASEEFTENNQAKPIAKILDYAEAEQEAIHFTSTPVLAIQKLLQKNNLSVNDIDFFEINEAFALVPMIAMKELNITHEKVNIWGGAVAIGHPLGSSGSRIVVTLAHQLQQNKGKLGIAAICNGGGGASAILIESISYESSK</sequence>
<dbReference type="InterPro" id="IPR020617">
    <property type="entry name" value="Thiolase_C"/>
</dbReference>
<keyword evidence="8 10" id="KW-0012">Acyltransferase</keyword>
<evidence type="ECO:0000256" key="10">
    <source>
        <dbReference type="RuleBase" id="RU003557"/>
    </source>
</evidence>
<keyword evidence="7" id="KW-0630">Potassium</keyword>
<dbReference type="PROSITE" id="PS00737">
    <property type="entry name" value="THIOLASE_2"/>
    <property type="match status" value="1"/>
</dbReference>
<evidence type="ECO:0000256" key="9">
    <source>
        <dbReference type="PIRSR" id="PIRSR000429-1"/>
    </source>
</evidence>
<reference evidence="13 14" key="1">
    <citation type="submission" date="2019-01" db="EMBL/GenBank/DDBJ databases">
        <authorList>
            <person name="Chen W.-M."/>
        </authorList>
    </citation>
    <scope>NUCLEOTIDE SEQUENCE [LARGE SCALE GENOMIC DNA]</scope>
    <source>
        <strain evidence="13 14">FSY-15</strain>
    </source>
</reference>